<dbReference type="Proteomes" id="UP001310594">
    <property type="component" value="Unassembled WGS sequence"/>
</dbReference>
<dbReference type="AlphaFoldDB" id="A0AAN7WDQ8"/>
<evidence type="ECO:0000313" key="2">
    <source>
        <dbReference type="Proteomes" id="UP001310594"/>
    </source>
</evidence>
<dbReference type="EMBL" id="JAVRQU010000001">
    <property type="protein sequence ID" value="KAK5708206.1"/>
    <property type="molecule type" value="Genomic_DNA"/>
</dbReference>
<name>A0AAN7WDQ8_9PEZI</name>
<evidence type="ECO:0000313" key="1">
    <source>
        <dbReference type="EMBL" id="KAK5708206.1"/>
    </source>
</evidence>
<sequence>MRSVDDTKHSSSSTCYHELGGRNIEQCPGNHIIDLEFCINDELFQYKRRAYQSFFKHGVYSDNYYSTHRLWVSSNNLLSTSTLPPQQTTNEGYRAAAGYMLYPLGLLGGYLAVV</sequence>
<organism evidence="1 2">
    <name type="scientific">Elasticomyces elasticus</name>
    <dbReference type="NCBI Taxonomy" id="574655"/>
    <lineage>
        <taxon>Eukaryota</taxon>
        <taxon>Fungi</taxon>
        <taxon>Dikarya</taxon>
        <taxon>Ascomycota</taxon>
        <taxon>Pezizomycotina</taxon>
        <taxon>Dothideomycetes</taxon>
        <taxon>Dothideomycetidae</taxon>
        <taxon>Mycosphaerellales</taxon>
        <taxon>Teratosphaeriaceae</taxon>
        <taxon>Elasticomyces</taxon>
    </lineage>
</organism>
<gene>
    <name evidence="1" type="ORF">LTR97_000746</name>
</gene>
<accession>A0AAN7WDQ8</accession>
<comment type="caution">
    <text evidence="1">The sequence shown here is derived from an EMBL/GenBank/DDBJ whole genome shotgun (WGS) entry which is preliminary data.</text>
</comment>
<proteinExistence type="predicted"/>
<reference evidence="1" key="1">
    <citation type="submission" date="2023-08" db="EMBL/GenBank/DDBJ databases">
        <title>Black Yeasts Isolated from many extreme environments.</title>
        <authorList>
            <person name="Coleine C."/>
            <person name="Stajich J.E."/>
            <person name="Selbmann L."/>
        </authorList>
    </citation>
    <scope>NUCLEOTIDE SEQUENCE</scope>
    <source>
        <strain evidence="1">CCFEE 5810</strain>
    </source>
</reference>
<protein>
    <submittedName>
        <fullName evidence="1">Uncharacterized protein</fullName>
    </submittedName>
</protein>